<dbReference type="EMBL" id="CM029037">
    <property type="protein sequence ID" value="KAG2662397.1"/>
    <property type="molecule type" value="Genomic_DNA"/>
</dbReference>
<organism evidence="1 2">
    <name type="scientific">Panicum virgatum</name>
    <name type="common">Blackwell switchgrass</name>
    <dbReference type="NCBI Taxonomy" id="38727"/>
    <lineage>
        <taxon>Eukaryota</taxon>
        <taxon>Viridiplantae</taxon>
        <taxon>Streptophyta</taxon>
        <taxon>Embryophyta</taxon>
        <taxon>Tracheophyta</taxon>
        <taxon>Spermatophyta</taxon>
        <taxon>Magnoliopsida</taxon>
        <taxon>Liliopsida</taxon>
        <taxon>Poales</taxon>
        <taxon>Poaceae</taxon>
        <taxon>PACMAD clade</taxon>
        <taxon>Panicoideae</taxon>
        <taxon>Panicodae</taxon>
        <taxon>Paniceae</taxon>
        <taxon>Panicinae</taxon>
        <taxon>Panicum</taxon>
        <taxon>Panicum sect. Hiantes</taxon>
    </lineage>
</organism>
<proteinExistence type="predicted"/>
<accession>A0A8T0XRR6</accession>
<evidence type="ECO:0000313" key="1">
    <source>
        <dbReference type="EMBL" id="KAG2662397.1"/>
    </source>
</evidence>
<evidence type="ECO:0000313" key="2">
    <source>
        <dbReference type="Proteomes" id="UP000823388"/>
    </source>
</evidence>
<dbReference type="AlphaFoldDB" id="A0A8T0XRR6"/>
<dbReference type="EMBL" id="CM029037">
    <property type="protein sequence ID" value="KAG2662396.1"/>
    <property type="molecule type" value="Genomic_DNA"/>
</dbReference>
<sequence>MAAPIQVVSSLQDIAHVLEAMQIDAIDRADEVQFELGEQTSLSEAVNIKARTEPGRDGFVLVNHELLACKFRTKVKLEAAFKRMFDASLRRINEELGPIEDAIAVLRVLVRTADPQMPANNGPPLEERGQGPQQCIYPDPPFPDEFSFEHNDAHHRVPYKHPYATQELRDEAAARDRRGQRALWEVKLRVLEVRQSILKERKTEMVLRMKEEYDRMMDEPSDLGVGNADFAFPPLA</sequence>
<gene>
    <name evidence="1" type="ORF">PVAP13_1KG535500</name>
</gene>
<dbReference type="Proteomes" id="UP000823388">
    <property type="component" value="Chromosome 1K"/>
</dbReference>
<protein>
    <submittedName>
        <fullName evidence="1">Uncharacterized protein</fullName>
    </submittedName>
</protein>
<comment type="caution">
    <text evidence="1">The sequence shown here is derived from an EMBL/GenBank/DDBJ whole genome shotgun (WGS) entry which is preliminary data.</text>
</comment>
<name>A0A8T0XRR6_PANVG</name>
<reference evidence="1 2" key="1">
    <citation type="submission" date="2020-05" db="EMBL/GenBank/DDBJ databases">
        <title>WGS assembly of Panicum virgatum.</title>
        <authorList>
            <person name="Lovell J.T."/>
            <person name="Jenkins J."/>
            <person name="Shu S."/>
            <person name="Juenger T.E."/>
            <person name="Schmutz J."/>
        </authorList>
    </citation>
    <scope>NUCLEOTIDE SEQUENCE [LARGE SCALE GENOMIC DNA]</scope>
    <source>
        <strain evidence="1">AP13</strain>
        <strain evidence="2">cv. AP13</strain>
    </source>
</reference>
<keyword evidence="2" id="KW-1185">Reference proteome</keyword>